<protein>
    <submittedName>
        <fullName evidence="1">Uncharacterized protein</fullName>
    </submittedName>
</protein>
<comment type="caution">
    <text evidence="1">The sequence shown here is derived from an EMBL/GenBank/DDBJ whole genome shotgun (WGS) entry which is preliminary data.</text>
</comment>
<reference evidence="1" key="1">
    <citation type="journal article" date="2023" name="G3 (Bethesda)">
        <title>A reference genome for the long-term kleptoplast-retaining sea slug Elysia crispata morphotype clarki.</title>
        <authorList>
            <person name="Eastman K.E."/>
            <person name="Pendleton A.L."/>
            <person name="Shaikh M.A."/>
            <person name="Suttiyut T."/>
            <person name="Ogas R."/>
            <person name="Tomko P."/>
            <person name="Gavelis G."/>
            <person name="Widhalm J.R."/>
            <person name="Wisecaver J.H."/>
        </authorList>
    </citation>
    <scope>NUCLEOTIDE SEQUENCE</scope>
    <source>
        <strain evidence="1">ECLA1</strain>
    </source>
</reference>
<organism evidence="1 2">
    <name type="scientific">Elysia crispata</name>
    <name type="common">lettuce slug</name>
    <dbReference type="NCBI Taxonomy" id="231223"/>
    <lineage>
        <taxon>Eukaryota</taxon>
        <taxon>Metazoa</taxon>
        <taxon>Spiralia</taxon>
        <taxon>Lophotrochozoa</taxon>
        <taxon>Mollusca</taxon>
        <taxon>Gastropoda</taxon>
        <taxon>Heterobranchia</taxon>
        <taxon>Euthyneura</taxon>
        <taxon>Panpulmonata</taxon>
        <taxon>Sacoglossa</taxon>
        <taxon>Placobranchoidea</taxon>
        <taxon>Plakobranchidae</taxon>
        <taxon>Elysia</taxon>
    </lineage>
</organism>
<name>A0AAE0YDQ5_9GAST</name>
<sequence>MLLGYTFRQNRTINMMRARGIDWYPSLAEAGDMISSLIYLFDSGQLGMEWESGGCREHNVAVIRSLGIGHWPREPDDDTPGLWLTSNPDRERWVVGILMGLTEEMGCGACSPQADVSRISPEGLLRQTTWSVSREIKAPRRVGNQLDNTLLAWTTEGQAIVCCWGQFDLQLLE</sequence>
<dbReference type="AlphaFoldDB" id="A0AAE0YDQ5"/>
<proteinExistence type="predicted"/>
<keyword evidence="2" id="KW-1185">Reference proteome</keyword>
<accession>A0AAE0YDQ5</accession>
<gene>
    <name evidence="1" type="ORF">RRG08_000468</name>
</gene>
<evidence type="ECO:0000313" key="1">
    <source>
        <dbReference type="EMBL" id="KAK3740481.1"/>
    </source>
</evidence>
<dbReference type="EMBL" id="JAWDGP010006468">
    <property type="protein sequence ID" value="KAK3740481.1"/>
    <property type="molecule type" value="Genomic_DNA"/>
</dbReference>
<dbReference type="Proteomes" id="UP001283361">
    <property type="component" value="Unassembled WGS sequence"/>
</dbReference>
<evidence type="ECO:0000313" key="2">
    <source>
        <dbReference type="Proteomes" id="UP001283361"/>
    </source>
</evidence>